<proteinExistence type="predicted"/>
<sequence length="74" mass="8204">MPSLERSHSKESSSRLGRLQQTQQIKKFDGAVLFFSSLTTLLVGFSLDPCDFVGRSLKSGLSPNWFINPDSELA</sequence>
<dbReference type="EMBL" id="KZ305030">
    <property type="protein sequence ID" value="PIA50075.1"/>
    <property type="molecule type" value="Genomic_DNA"/>
</dbReference>
<dbReference type="InParanoid" id="A0A2G5E2V1"/>
<dbReference type="AlphaFoldDB" id="A0A2G5E2V1"/>
<organism evidence="1 2">
    <name type="scientific">Aquilegia coerulea</name>
    <name type="common">Rocky mountain columbine</name>
    <dbReference type="NCBI Taxonomy" id="218851"/>
    <lineage>
        <taxon>Eukaryota</taxon>
        <taxon>Viridiplantae</taxon>
        <taxon>Streptophyta</taxon>
        <taxon>Embryophyta</taxon>
        <taxon>Tracheophyta</taxon>
        <taxon>Spermatophyta</taxon>
        <taxon>Magnoliopsida</taxon>
        <taxon>Ranunculales</taxon>
        <taxon>Ranunculaceae</taxon>
        <taxon>Thalictroideae</taxon>
        <taxon>Aquilegia</taxon>
    </lineage>
</organism>
<dbReference type="Proteomes" id="UP000230069">
    <property type="component" value="Unassembled WGS sequence"/>
</dbReference>
<protein>
    <submittedName>
        <fullName evidence="1">Uncharacterized protein</fullName>
    </submittedName>
</protein>
<gene>
    <name evidence="1" type="ORF">AQUCO_01300660v1</name>
</gene>
<evidence type="ECO:0000313" key="2">
    <source>
        <dbReference type="Proteomes" id="UP000230069"/>
    </source>
</evidence>
<reference evidence="1 2" key="1">
    <citation type="submission" date="2017-09" db="EMBL/GenBank/DDBJ databases">
        <title>WGS assembly of Aquilegia coerulea Goldsmith.</title>
        <authorList>
            <person name="Hodges S."/>
            <person name="Kramer E."/>
            <person name="Nordborg M."/>
            <person name="Tomkins J."/>
            <person name="Borevitz J."/>
            <person name="Derieg N."/>
            <person name="Yan J."/>
            <person name="Mihaltcheva S."/>
            <person name="Hayes R.D."/>
            <person name="Rokhsar D."/>
        </authorList>
    </citation>
    <scope>NUCLEOTIDE SEQUENCE [LARGE SCALE GENOMIC DNA]</scope>
    <source>
        <strain evidence="2">cv. Goldsmith</strain>
    </source>
</reference>
<keyword evidence="2" id="KW-1185">Reference proteome</keyword>
<accession>A0A2G5E2V1</accession>
<evidence type="ECO:0000313" key="1">
    <source>
        <dbReference type="EMBL" id="PIA50075.1"/>
    </source>
</evidence>
<name>A0A2G5E2V1_AQUCA</name>